<evidence type="ECO:0000256" key="1">
    <source>
        <dbReference type="SAM" id="SignalP"/>
    </source>
</evidence>
<dbReference type="AlphaFoldDB" id="A0A0E9UHX2"/>
<feature type="signal peptide" evidence="1">
    <location>
        <begin position="1"/>
        <end position="16"/>
    </location>
</feature>
<protein>
    <submittedName>
        <fullName evidence="2">Uncharacterized protein</fullName>
    </submittedName>
</protein>
<accession>A0A0E9UHX2</accession>
<feature type="chain" id="PRO_5002433362" evidence="1">
    <location>
        <begin position="17"/>
        <end position="55"/>
    </location>
</feature>
<dbReference type="EMBL" id="GBXM01043240">
    <property type="protein sequence ID" value="JAH65337.1"/>
    <property type="molecule type" value="Transcribed_RNA"/>
</dbReference>
<reference evidence="2" key="1">
    <citation type="submission" date="2014-11" db="EMBL/GenBank/DDBJ databases">
        <authorList>
            <person name="Amaro Gonzalez C."/>
        </authorList>
    </citation>
    <scope>NUCLEOTIDE SEQUENCE</scope>
</reference>
<keyword evidence="1" id="KW-0732">Signal</keyword>
<proteinExistence type="predicted"/>
<reference evidence="2" key="2">
    <citation type="journal article" date="2015" name="Fish Shellfish Immunol.">
        <title>Early steps in the European eel (Anguilla anguilla)-Vibrio vulnificus interaction in the gills: Role of the RtxA13 toxin.</title>
        <authorList>
            <person name="Callol A."/>
            <person name="Pajuelo D."/>
            <person name="Ebbesson L."/>
            <person name="Teles M."/>
            <person name="MacKenzie S."/>
            <person name="Amaro C."/>
        </authorList>
    </citation>
    <scope>NUCLEOTIDE SEQUENCE</scope>
</reference>
<name>A0A0E9UHX2_ANGAN</name>
<sequence length="55" mass="6537">MFIFCFIATSCWFVLADFTCLEYKWAFCAFLFCILEHYTDALCFQNSVWIRASAK</sequence>
<organism evidence="2">
    <name type="scientific">Anguilla anguilla</name>
    <name type="common">European freshwater eel</name>
    <name type="synonym">Muraena anguilla</name>
    <dbReference type="NCBI Taxonomy" id="7936"/>
    <lineage>
        <taxon>Eukaryota</taxon>
        <taxon>Metazoa</taxon>
        <taxon>Chordata</taxon>
        <taxon>Craniata</taxon>
        <taxon>Vertebrata</taxon>
        <taxon>Euteleostomi</taxon>
        <taxon>Actinopterygii</taxon>
        <taxon>Neopterygii</taxon>
        <taxon>Teleostei</taxon>
        <taxon>Anguilliformes</taxon>
        <taxon>Anguillidae</taxon>
        <taxon>Anguilla</taxon>
    </lineage>
</organism>
<evidence type="ECO:0000313" key="2">
    <source>
        <dbReference type="EMBL" id="JAH65337.1"/>
    </source>
</evidence>